<name>A0A0A6X4Y5_ACTUT</name>
<accession>A0A0A6X4Y5</accession>
<dbReference type="InterPro" id="IPR025857">
    <property type="entry name" value="MacB_PCD"/>
</dbReference>
<evidence type="ECO:0000256" key="3">
    <source>
        <dbReference type="ARBA" id="ARBA00022692"/>
    </source>
</evidence>
<dbReference type="STRING" id="1869.MB27_24050"/>
<dbReference type="GO" id="GO:0022857">
    <property type="term" value="F:transmembrane transporter activity"/>
    <property type="evidence" value="ECO:0007669"/>
    <property type="project" value="TreeGrafter"/>
</dbReference>
<evidence type="ECO:0000313" key="10">
    <source>
        <dbReference type="EMBL" id="KHD75172.1"/>
    </source>
</evidence>
<comment type="caution">
    <text evidence="10">The sequence shown here is derived from an EMBL/GenBank/DDBJ whole genome shotgun (WGS) entry which is preliminary data.</text>
</comment>
<dbReference type="GO" id="GO:0005886">
    <property type="term" value="C:plasma membrane"/>
    <property type="evidence" value="ECO:0007669"/>
    <property type="project" value="UniProtKB-SubCell"/>
</dbReference>
<dbReference type="PANTHER" id="PTHR30572:SF4">
    <property type="entry name" value="ABC TRANSPORTER PERMEASE YTRF"/>
    <property type="match status" value="1"/>
</dbReference>
<reference evidence="10 11" key="1">
    <citation type="submission" date="2014-10" db="EMBL/GenBank/DDBJ databases">
        <title>Draft genome sequence of Actinoplanes utahensis NRRL 12052.</title>
        <authorList>
            <person name="Velasco-Bucheli B."/>
            <person name="del Cerro C."/>
            <person name="Hormigo D."/>
            <person name="Garcia J.L."/>
            <person name="Acebal C."/>
            <person name="Arroyo M."/>
            <person name="de la Mata I."/>
        </authorList>
    </citation>
    <scope>NUCLEOTIDE SEQUENCE [LARGE SCALE GENOMIC DNA]</scope>
    <source>
        <strain evidence="10 11">NRRL 12052</strain>
    </source>
</reference>
<protein>
    <submittedName>
        <fullName evidence="10">ABC transporter permease</fullName>
    </submittedName>
</protein>
<dbReference type="PANTHER" id="PTHR30572">
    <property type="entry name" value="MEMBRANE COMPONENT OF TRANSPORTER-RELATED"/>
    <property type="match status" value="1"/>
</dbReference>
<dbReference type="EMBL" id="JRTT01000030">
    <property type="protein sequence ID" value="KHD75172.1"/>
    <property type="molecule type" value="Genomic_DNA"/>
</dbReference>
<evidence type="ECO:0000256" key="6">
    <source>
        <dbReference type="ARBA" id="ARBA00038076"/>
    </source>
</evidence>
<comment type="similarity">
    <text evidence="6">Belongs to the ABC-4 integral membrane protein family.</text>
</comment>
<dbReference type="AlphaFoldDB" id="A0A0A6X4Y5"/>
<feature type="transmembrane region" description="Helical" evidence="7">
    <location>
        <begin position="272"/>
        <end position="297"/>
    </location>
</feature>
<sequence length="395" mass="40216">MATGLRPARLRPSDLLRLGGYGLRSRPLRAVLSALGIAIGIAAMVSVVGISASGQAALDARLAALGTNMLTVTPGQTMFGDEATLPDEALSMIERIGPVTSATATGTVTGTPVYRTDRIPPGETGGLAVTAAQLDLLDTVNARLAGGSWLNAATARYPAVVLGAAAARRLGEVPAVYIDGRTYSVIGILEEVPLAPELDTAVLIGWDAAKSYLSFDGHATRVYTRAIESHVEAVRGVLAATANPQNPDEVDVSNPSDALIAQRAAARTFNALLLGLGAVALLVGGIGVANTMVISVLERRAEIGLRRSLGATRGQIRTQFVSESLLLSLLGGAGGVLGGGVVTFVYAGTQQWPAVVPPWAVAGGLAATLLIGAVAGLFPAIRAARLAPTEALAAA</sequence>
<evidence type="ECO:0000259" key="9">
    <source>
        <dbReference type="Pfam" id="PF12704"/>
    </source>
</evidence>
<evidence type="ECO:0000259" key="8">
    <source>
        <dbReference type="Pfam" id="PF02687"/>
    </source>
</evidence>
<evidence type="ECO:0000256" key="7">
    <source>
        <dbReference type="SAM" id="Phobius"/>
    </source>
</evidence>
<feature type="domain" description="ABC3 transporter permease C-terminal" evidence="8">
    <location>
        <begin position="276"/>
        <end position="387"/>
    </location>
</feature>
<keyword evidence="4 7" id="KW-1133">Transmembrane helix</keyword>
<keyword evidence="2" id="KW-1003">Cell membrane</keyword>
<evidence type="ECO:0000313" key="11">
    <source>
        <dbReference type="Proteomes" id="UP000054537"/>
    </source>
</evidence>
<keyword evidence="3 7" id="KW-0812">Transmembrane</keyword>
<keyword evidence="5 7" id="KW-0472">Membrane</keyword>
<dbReference type="eggNOG" id="COG0577">
    <property type="taxonomic scope" value="Bacteria"/>
</dbReference>
<feature type="domain" description="MacB-like periplasmic core" evidence="9">
    <location>
        <begin position="31"/>
        <end position="228"/>
    </location>
</feature>
<feature type="transmembrane region" description="Helical" evidence="7">
    <location>
        <begin position="325"/>
        <end position="347"/>
    </location>
</feature>
<evidence type="ECO:0000256" key="1">
    <source>
        <dbReference type="ARBA" id="ARBA00004651"/>
    </source>
</evidence>
<dbReference type="Proteomes" id="UP000054537">
    <property type="component" value="Unassembled WGS sequence"/>
</dbReference>
<dbReference type="InterPro" id="IPR003838">
    <property type="entry name" value="ABC3_permease_C"/>
</dbReference>
<dbReference type="Pfam" id="PF02687">
    <property type="entry name" value="FtsX"/>
    <property type="match status" value="1"/>
</dbReference>
<dbReference type="Pfam" id="PF12704">
    <property type="entry name" value="MacB_PCD"/>
    <property type="match status" value="1"/>
</dbReference>
<proteinExistence type="inferred from homology"/>
<organism evidence="10 11">
    <name type="scientific">Actinoplanes utahensis</name>
    <dbReference type="NCBI Taxonomy" id="1869"/>
    <lineage>
        <taxon>Bacteria</taxon>
        <taxon>Bacillati</taxon>
        <taxon>Actinomycetota</taxon>
        <taxon>Actinomycetes</taxon>
        <taxon>Micromonosporales</taxon>
        <taxon>Micromonosporaceae</taxon>
        <taxon>Actinoplanes</taxon>
    </lineage>
</organism>
<dbReference type="OrthoDB" id="9780560at2"/>
<gene>
    <name evidence="10" type="ORF">MB27_24050</name>
</gene>
<feature type="transmembrane region" description="Helical" evidence="7">
    <location>
        <begin position="30"/>
        <end position="52"/>
    </location>
</feature>
<feature type="transmembrane region" description="Helical" evidence="7">
    <location>
        <begin position="359"/>
        <end position="378"/>
    </location>
</feature>
<dbReference type="InterPro" id="IPR050250">
    <property type="entry name" value="Macrolide_Exporter_MacB"/>
</dbReference>
<dbReference type="RefSeq" id="WP_043527911.1">
    <property type="nucleotide sequence ID" value="NZ_BAABKU010000001.1"/>
</dbReference>
<comment type="subcellular location">
    <subcellularLocation>
        <location evidence="1">Cell membrane</location>
        <topology evidence="1">Multi-pass membrane protein</topology>
    </subcellularLocation>
</comment>
<evidence type="ECO:0000256" key="4">
    <source>
        <dbReference type="ARBA" id="ARBA00022989"/>
    </source>
</evidence>
<evidence type="ECO:0000256" key="5">
    <source>
        <dbReference type="ARBA" id="ARBA00023136"/>
    </source>
</evidence>
<keyword evidence="11" id="KW-1185">Reference proteome</keyword>
<evidence type="ECO:0000256" key="2">
    <source>
        <dbReference type="ARBA" id="ARBA00022475"/>
    </source>
</evidence>